<dbReference type="PROSITE" id="PS50975">
    <property type="entry name" value="ATP_GRASP"/>
    <property type="match status" value="1"/>
</dbReference>
<dbReference type="InterPro" id="IPR011761">
    <property type="entry name" value="ATP-grasp"/>
</dbReference>
<feature type="domain" description="ATP-grasp" evidence="1">
    <location>
        <begin position="1"/>
        <end position="63"/>
    </location>
</feature>
<dbReference type="Pfam" id="PF08443">
    <property type="entry name" value="RimK"/>
    <property type="match status" value="1"/>
</dbReference>
<reference evidence="2" key="1">
    <citation type="submission" date="2013-08" db="EMBL/GenBank/DDBJ databases">
        <authorList>
            <person name="Mendez C."/>
            <person name="Richter M."/>
            <person name="Ferrer M."/>
            <person name="Sanchez J."/>
        </authorList>
    </citation>
    <scope>NUCLEOTIDE SEQUENCE</scope>
</reference>
<reference evidence="2" key="2">
    <citation type="journal article" date="2014" name="ISME J.">
        <title>Microbial stratification in low pH oxic and suboxic macroscopic growths along an acid mine drainage.</title>
        <authorList>
            <person name="Mendez-Garcia C."/>
            <person name="Mesa V."/>
            <person name="Sprenger R.R."/>
            <person name="Richter M."/>
            <person name="Diez M.S."/>
            <person name="Solano J."/>
            <person name="Bargiela R."/>
            <person name="Golyshina O.V."/>
            <person name="Manteca A."/>
            <person name="Ramos J.L."/>
            <person name="Gallego J.R."/>
            <person name="Llorente I."/>
            <person name="Martins Dos Santos V.A."/>
            <person name="Jensen O.N."/>
            <person name="Pelaez A.I."/>
            <person name="Sanchez J."/>
            <person name="Ferrer M."/>
        </authorList>
    </citation>
    <scope>NUCLEOTIDE SEQUENCE</scope>
</reference>
<feature type="non-terminal residue" evidence="2">
    <location>
        <position position="1"/>
    </location>
</feature>
<organism evidence="2">
    <name type="scientific">mine drainage metagenome</name>
    <dbReference type="NCBI Taxonomy" id="410659"/>
    <lineage>
        <taxon>unclassified sequences</taxon>
        <taxon>metagenomes</taxon>
        <taxon>ecological metagenomes</taxon>
    </lineage>
</organism>
<dbReference type="AlphaFoldDB" id="T0XZM3"/>
<dbReference type="EMBL" id="AUZZ01010909">
    <property type="protein sequence ID" value="EQD28306.1"/>
    <property type="molecule type" value="Genomic_DNA"/>
</dbReference>
<evidence type="ECO:0000313" key="2">
    <source>
        <dbReference type="EMBL" id="EQD28306.1"/>
    </source>
</evidence>
<name>T0XZM3_9ZZZZ</name>
<gene>
    <name evidence="2" type="ORF">B2A_14992</name>
</gene>
<proteinExistence type="predicted"/>
<dbReference type="Gene3D" id="3.30.470.20">
    <property type="entry name" value="ATP-grasp fold, B domain"/>
    <property type="match status" value="1"/>
</dbReference>
<accession>T0XZM3</accession>
<evidence type="ECO:0000259" key="1">
    <source>
        <dbReference type="PROSITE" id="PS50975"/>
    </source>
</evidence>
<dbReference type="GO" id="GO:0046872">
    <property type="term" value="F:metal ion binding"/>
    <property type="evidence" value="ECO:0007669"/>
    <property type="project" value="InterPro"/>
</dbReference>
<protein>
    <submittedName>
        <fullName evidence="2">ATP-grasp fold, RimK-type domain protein</fullName>
    </submittedName>
</protein>
<dbReference type="SUPFAM" id="SSF56059">
    <property type="entry name" value="Glutathione synthetase ATP-binding domain-like"/>
    <property type="match status" value="1"/>
</dbReference>
<dbReference type="GO" id="GO:0005524">
    <property type="term" value="F:ATP binding"/>
    <property type="evidence" value="ECO:0007669"/>
    <property type="project" value="InterPro"/>
</dbReference>
<comment type="caution">
    <text evidence="2">The sequence shown here is derived from an EMBL/GenBank/DDBJ whole genome shotgun (WGS) entry which is preliminary data.</text>
</comment>
<dbReference type="InterPro" id="IPR013651">
    <property type="entry name" value="ATP-grasp_RimK-type"/>
</dbReference>
<sequence length="68" mass="7131">VTPDLAELSLRAADAMGGGILAVDLMEAPDGLVVHEVNPIPEFKALQAATGVDIADAILDHALTVWRR</sequence>